<evidence type="ECO:0000313" key="1">
    <source>
        <dbReference type="EMBL" id="OYS67665.1"/>
    </source>
</evidence>
<reference evidence="1 2" key="2">
    <citation type="submission" date="2017-09" db="EMBL/GenBank/DDBJ databases">
        <title>Tripartite evolution among Lactobacillus johnsonii, Lactobacillus taiwanensis, Lactobacillus reuteri and their rodent host.</title>
        <authorList>
            <person name="Wang T."/>
            <person name="Knowles S."/>
            <person name="Cheng C."/>
        </authorList>
    </citation>
    <scope>NUCLEOTIDE SEQUENCE [LARGE SCALE GENOMIC DNA]</scope>
    <source>
        <strain evidence="1 2">114h</strain>
    </source>
</reference>
<protein>
    <submittedName>
        <fullName evidence="1">Integrase catalytic subunit</fullName>
    </submittedName>
</protein>
<evidence type="ECO:0000313" key="2">
    <source>
        <dbReference type="Proteomes" id="UP000215747"/>
    </source>
</evidence>
<dbReference type="AlphaFoldDB" id="A0A256SLA5"/>
<comment type="caution">
    <text evidence="1">The sequence shown here is derived from an EMBL/GenBank/DDBJ whole genome shotgun (WGS) entry which is preliminary data.</text>
</comment>
<gene>
    <name evidence="1" type="ORF">CBF96_08695</name>
</gene>
<accession>A0A256SLA5</accession>
<dbReference type="Proteomes" id="UP000215747">
    <property type="component" value="Unassembled WGS sequence"/>
</dbReference>
<reference evidence="2" key="1">
    <citation type="submission" date="2017-05" db="EMBL/GenBank/DDBJ databases">
        <authorList>
            <person name="Lin X.B."/>
            <person name="Stothard P."/>
            <person name="Tasseva G."/>
            <person name="Walter J."/>
        </authorList>
    </citation>
    <scope>NUCLEOTIDE SEQUENCE [LARGE SCALE GENOMIC DNA]</scope>
    <source>
        <strain evidence="2">114h</strain>
    </source>
</reference>
<sequence length="94" mass="11440">MRQDIRQELRKYQMDKIKPNFTELGRQLGCDPRTARKYYYLKDDGYENKRKRRKSKLDPYRNIIDEKVKNSCSATSIFYFVVCKIKLEKIKSHL</sequence>
<name>A0A256SLA5_LIMRT</name>
<dbReference type="RefSeq" id="WP_016496941.1">
    <property type="nucleotide sequence ID" value="NZ_CP084584.1"/>
</dbReference>
<organism evidence="1 2">
    <name type="scientific">Limosilactobacillus reuteri</name>
    <name type="common">Lactobacillus reuteri</name>
    <dbReference type="NCBI Taxonomy" id="1598"/>
    <lineage>
        <taxon>Bacteria</taxon>
        <taxon>Bacillati</taxon>
        <taxon>Bacillota</taxon>
        <taxon>Bacilli</taxon>
        <taxon>Lactobacillales</taxon>
        <taxon>Lactobacillaceae</taxon>
        <taxon>Limosilactobacillus</taxon>
    </lineage>
</organism>
<dbReference type="EMBL" id="NGPL01000062">
    <property type="protein sequence ID" value="OYS67665.1"/>
    <property type="molecule type" value="Genomic_DNA"/>
</dbReference>
<proteinExistence type="predicted"/>